<keyword evidence="3 6" id="KW-0269">Exonuclease</keyword>
<evidence type="ECO:0000259" key="5">
    <source>
        <dbReference type="SMART" id="SM00479"/>
    </source>
</evidence>
<comment type="caution">
    <text evidence="6">The sequence shown here is derived from an EMBL/GenBank/DDBJ whole genome shotgun (WGS) entry which is preliminary data.</text>
</comment>
<keyword evidence="4" id="KW-0472">Membrane</keyword>
<keyword evidence="2" id="KW-0378">Hydrolase</keyword>
<dbReference type="InterPro" id="IPR013520">
    <property type="entry name" value="Ribonucl_H"/>
</dbReference>
<proteinExistence type="predicted"/>
<dbReference type="Pfam" id="PF00929">
    <property type="entry name" value="RNase_T"/>
    <property type="match status" value="1"/>
</dbReference>
<dbReference type="SUPFAM" id="SSF53098">
    <property type="entry name" value="Ribonuclease H-like"/>
    <property type="match status" value="1"/>
</dbReference>
<reference evidence="6" key="1">
    <citation type="submission" date="2023-07" db="EMBL/GenBank/DDBJ databases">
        <authorList>
            <person name="Kim M.K."/>
        </authorList>
    </citation>
    <scope>NUCLEOTIDE SEQUENCE</scope>
    <source>
        <strain evidence="6">ASUV-10-1</strain>
    </source>
</reference>
<dbReference type="InterPro" id="IPR036397">
    <property type="entry name" value="RNaseH_sf"/>
</dbReference>
<gene>
    <name evidence="6" type="ORF">Q5H93_01150</name>
</gene>
<keyword evidence="1" id="KW-0540">Nuclease</keyword>
<feature type="transmembrane region" description="Helical" evidence="4">
    <location>
        <begin position="210"/>
        <end position="233"/>
    </location>
</feature>
<evidence type="ECO:0000313" key="6">
    <source>
        <dbReference type="EMBL" id="MDO7873320.1"/>
    </source>
</evidence>
<dbReference type="PANTHER" id="PTHR30231:SF4">
    <property type="entry name" value="PROTEIN NEN2"/>
    <property type="match status" value="1"/>
</dbReference>
<dbReference type="CDD" id="cd06127">
    <property type="entry name" value="DEDDh"/>
    <property type="match status" value="1"/>
</dbReference>
<dbReference type="Proteomes" id="UP001176429">
    <property type="component" value="Unassembled WGS sequence"/>
</dbReference>
<dbReference type="Gene3D" id="3.30.420.10">
    <property type="entry name" value="Ribonuclease H-like superfamily/Ribonuclease H"/>
    <property type="match status" value="1"/>
</dbReference>
<dbReference type="SMART" id="SM00479">
    <property type="entry name" value="EXOIII"/>
    <property type="match status" value="1"/>
</dbReference>
<evidence type="ECO:0000256" key="3">
    <source>
        <dbReference type="ARBA" id="ARBA00022839"/>
    </source>
</evidence>
<keyword evidence="4" id="KW-0812">Transmembrane</keyword>
<keyword evidence="7" id="KW-1185">Reference proteome</keyword>
<evidence type="ECO:0000256" key="1">
    <source>
        <dbReference type="ARBA" id="ARBA00022722"/>
    </source>
</evidence>
<evidence type="ECO:0000256" key="2">
    <source>
        <dbReference type="ARBA" id="ARBA00022801"/>
    </source>
</evidence>
<dbReference type="InterPro" id="IPR012337">
    <property type="entry name" value="RNaseH-like_sf"/>
</dbReference>
<protein>
    <submittedName>
        <fullName evidence="6">3'-5' exonuclease</fullName>
    </submittedName>
</protein>
<keyword evidence="4" id="KW-1133">Transmembrane helix</keyword>
<feature type="domain" description="Exonuclease" evidence="5">
    <location>
        <begin position="5"/>
        <end position="191"/>
    </location>
</feature>
<evidence type="ECO:0000313" key="7">
    <source>
        <dbReference type="Proteomes" id="UP001176429"/>
    </source>
</evidence>
<sequence>MAGDYLLFLDTETTGLPARWDRPYSEPQHWPRVVQLAWLVYDTSGKLIKTDRDYLQIPPDTMPASAVAIHGLTPEFLRAKGRPPAVVLRRLLRDLKTYRPRIVGHFLRLDFHVLGAALAQAGLANPLPTLPQFCTMQLRLALPGATPHRYLRLPELHAALFGEAPALAHDAYADAAATARCFFELQQRGLLPAEVLNGQRPLTPPGALQWQLALGWALPAAALIVVLLLYWLLYG</sequence>
<dbReference type="EMBL" id="JAUQSY010000001">
    <property type="protein sequence ID" value="MDO7873320.1"/>
    <property type="molecule type" value="Genomic_DNA"/>
</dbReference>
<organism evidence="6 7">
    <name type="scientific">Hymenobacter aranciens</name>
    <dbReference type="NCBI Taxonomy" id="3063996"/>
    <lineage>
        <taxon>Bacteria</taxon>
        <taxon>Pseudomonadati</taxon>
        <taxon>Bacteroidota</taxon>
        <taxon>Cytophagia</taxon>
        <taxon>Cytophagales</taxon>
        <taxon>Hymenobacteraceae</taxon>
        <taxon>Hymenobacter</taxon>
    </lineage>
</organism>
<dbReference type="GO" id="GO:0004527">
    <property type="term" value="F:exonuclease activity"/>
    <property type="evidence" value="ECO:0007669"/>
    <property type="project" value="UniProtKB-KW"/>
</dbReference>
<accession>A0ABT9B521</accession>
<dbReference type="RefSeq" id="WP_305004635.1">
    <property type="nucleotide sequence ID" value="NZ_JAUQSY010000001.1"/>
</dbReference>
<dbReference type="PANTHER" id="PTHR30231">
    <property type="entry name" value="DNA POLYMERASE III SUBUNIT EPSILON"/>
    <property type="match status" value="1"/>
</dbReference>
<evidence type="ECO:0000256" key="4">
    <source>
        <dbReference type="SAM" id="Phobius"/>
    </source>
</evidence>
<name>A0ABT9B521_9BACT</name>